<evidence type="ECO:0000256" key="1">
    <source>
        <dbReference type="PROSITE-ProRule" id="PRU00529"/>
    </source>
</evidence>
<protein>
    <submittedName>
        <fullName evidence="4">THUMP domain-containing protein 1 isoform X2</fullName>
    </submittedName>
</protein>
<reference evidence="4 5" key="1">
    <citation type="submission" date="2024-06" db="EMBL/GenBank/DDBJ databases">
        <title>A chromosome level genome sequence of Diviner's sage (Salvia divinorum).</title>
        <authorList>
            <person name="Ford S.A."/>
            <person name="Ro D.-K."/>
            <person name="Ness R.W."/>
            <person name="Phillips M.A."/>
        </authorList>
    </citation>
    <scope>NUCLEOTIDE SEQUENCE [LARGE SCALE GENOMIC DNA]</scope>
    <source>
        <strain evidence="4">SAF-2024a</strain>
        <tissue evidence="4">Leaf</tissue>
    </source>
</reference>
<organism evidence="4 5">
    <name type="scientific">Salvia divinorum</name>
    <name type="common">Maria pastora</name>
    <name type="synonym">Diviner's sage</name>
    <dbReference type="NCBI Taxonomy" id="28513"/>
    <lineage>
        <taxon>Eukaryota</taxon>
        <taxon>Viridiplantae</taxon>
        <taxon>Streptophyta</taxon>
        <taxon>Embryophyta</taxon>
        <taxon>Tracheophyta</taxon>
        <taxon>Spermatophyta</taxon>
        <taxon>Magnoliopsida</taxon>
        <taxon>eudicotyledons</taxon>
        <taxon>Gunneridae</taxon>
        <taxon>Pentapetalae</taxon>
        <taxon>asterids</taxon>
        <taxon>lamiids</taxon>
        <taxon>Lamiales</taxon>
        <taxon>Lamiaceae</taxon>
        <taxon>Nepetoideae</taxon>
        <taxon>Mentheae</taxon>
        <taxon>Salviinae</taxon>
        <taxon>Salvia</taxon>
        <taxon>Salvia subgen. Calosphace</taxon>
    </lineage>
</organism>
<dbReference type="EMBL" id="JBEAFC010000010">
    <property type="protein sequence ID" value="KAL1538936.1"/>
    <property type="molecule type" value="Genomic_DNA"/>
</dbReference>
<dbReference type="SUPFAM" id="SSF143437">
    <property type="entry name" value="THUMP domain-like"/>
    <property type="match status" value="1"/>
</dbReference>
<dbReference type="PANTHER" id="PTHR13452">
    <property type="entry name" value="THUMP DOMAIN CONTAINING PROTEIN 1-RELATED"/>
    <property type="match status" value="1"/>
</dbReference>
<dbReference type="Proteomes" id="UP001567538">
    <property type="component" value="Unassembled WGS sequence"/>
</dbReference>
<evidence type="ECO:0000259" key="3">
    <source>
        <dbReference type="PROSITE" id="PS51165"/>
    </source>
</evidence>
<evidence type="ECO:0000256" key="2">
    <source>
        <dbReference type="SAM" id="MobiDB-lite"/>
    </source>
</evidence>
<sequence>MATVSNPNKKRKNYLPQYKPVKKGAYPLRPGVEGFFITCDGGREHQAANEAINVIESFYEELVDDDDAELRVEHTEPPKKPSNKITKFASDSSSSDTDDDDDDKDSNKDDAKNINNLEKGEDKDQNAVASTDNGNDELKLETENVVPSENQILTEEKKPENQDIKEAEAPENQGIKEAEALGPPAKRQCTDSDAANNGSLSKKVETKSVDKLIEAELAELGDKSKRRFCKLDTGCNGVIFIQMRKREGDPSTKDIVHRMMTSLAVTKKHVSRFLLRLLPVEVSCYPSDEEIRRAIKPVIEKYFPIETEKLRKFSVLYDARANTGINRAKVIDAVAKCVPSIHKVDLANPDISIMVQIVKTVCLIGVVEKYKEFAKYNLRQLSSSSNEQ</sequence>
<dbReference type="SMART" id="SM00981">
    <property type="entry name" value="THUMP"/>
    <property type="match status" value="1"/>
</dbReference>
<feature type="compositionally biased region" description="Basic and acidic residues" evidence="2">
    <location>
        <begin position="105"/>
        <end position="125"/>
    </location>
</feature>
<feature type="domain" description="THUMP" evidence="3">
    <location>
        <begin position="262"/>
        <end position="368"/>
    </location>
</feature>
<dbReference type="GO" id="GO:0003723">
    <property type="term" value="F:RNA binding"/>
    <property type="evidence" value="ECO:0007669"/>
    <property type="project" value="UniProtKB-UniRule"/>
</dbReference>
<dbReference type="InterPro" id="IPR040183">
    <property type="entry name" value="THUMPD1-like"/>
</dbReference>
<dbReference type="PROSITE" id="PS51165">
    <property type="entry name" value="THUMP"/>
    <property type="match status" value="1"/>
</dbReference>
<evidence type="ECO:0000313" key="4">
    <source>
        <dbReference type="EMBL" id="KAL1538936.1"/>
    </source>
</evidence>
<proteinExistence type="predicted"/>
<dbReference type="PANTHER" id="PTHR13452:SF10">
    <property type="entry name" value="THUMP DOMAIN-CONTAINING PROTEIN 1"/>
    <property type="match status" value="1"/>
</dbReference>
<keyword evidence="5" id="KW-1185">Reference proteome</keyword>
<feature type="region of interest" description="Disordered" evidence="2">
    <location>
        <begin position="66"/>
        <end position="202"/>
    </location>
</feature>
<dbReference type="Pfam" id="PF02926">
    <property type="entry name" value="THUMP"/>
    <property type="match status" value="1"/>
</dbReference>
<dbReference type="AlphaFoldDB" id="A0ABD1G4B0"/>
<feature type="compositionally biased region" description="Polar residues" evidence="2">
    <location>
        <begin position="191"/>
        <end position="200"/>
    </location>
</feature>
<dbReference type="Gene3D" id="3.30.2300.10">
    <property type="entry name" value="THUMP superfamily"/>
    <property type="match status" value="1"/>
</dbReference>
<dbReference type="CDD" id="cd11717">
    <property type="entry name" value="THUMP_THUMPD1_like"/>
    <property type="match status" value="1"/>
</dbReference>
<evidence type="ECO:0000313" key="5">
    <source>
        <dbReference type="Proteomes" id="UP001567538"/>
    </source>
</evidence>
<comment type="caution">
    <text evidence="4">The sequence shown here is derived from an EMBL/GenBank/DDBJ whole genome shotgun (WGS) entry which is preliminary data.</text>
</comment>
<feature type="compositionally biased region" description="Basic and acidic residues" evidence="2">
    <location>
        <begin position="154"/>
        <end position="179"/>
    </location>
</feature>
<feature type="region of interest" description="Disordered" evidence="2">
    <location>
        <begin position="1"/>
        <end position="24"/>
    </location>
</feature>
<dbReference type="FunFam" id="3.30.2300.10:FF:000001">
    <property type="entry name" value="THUMP domain-containing protein 1"/>
    <property type="match status" value="1"/>
</dbReference>
<name>A0ABD1G4B0_SALDI</name>
<gene>
    <name evidence="4" type="ORF">AAHA92_27621</name>
</gene>
<accession>A0ABD1G4B0</accession>
<dbReference type="InterPro" id="IPR004114">
    <property type="entry name" value="THUMP_dom"/>
</dbReference>
<keyword evidence="1" id="KW-0694">RNA-binding</keyword>
<feature type="compositionally biased region" description="Basic and acidic residues" evidence="2">
    <location>
        <begin position="69"/>
        <end position="79"/>
    </location>
</feature>